<feature type="domain" description="Release factor glutamine methyltransferase N-terminal" evidence="7">
    <location>
        <begin position="14"/>
        <end position="83"/>
    </location>
</feature>
<dbReference type="Gene3D" id="3.40.50.150">
    <property type="entry name" value="Vaccinia Virus protein VP39"/>
    <property type="match status" value="1"/>
</dbReference>
<dbReference type="PROSITE" id="PS00092">
    <property type="entry name" value="N6_MTASE"/>
    <property type="match status" value="1"/>
</dbReference>
<dbReference type="InterPro" id="IPR029063">
    <property type="entry name" value="SAM-dependent_MTases_sf"/>
</dbReference>
<comment type="similarity">
    <text evidence="5">Belongs to the protein N5-glutamine methyltransferase family. PrmC subfamily.</text>
</comment>
<feature type="binding site" evidence="5">
    <location>
        <position position="182"/>
    </location>
    <ligand>
        <name>S-adenosyl-L-methionine</name>
        <dbReference type="ChEBI" id="CHEBI:59789"/>
    </ligand>
</feature>
<dbReference type="Pfam" id="PF05175">
    <property type="entry name" value="MTS"/>
    <property type="match status" value="1"/>
</dbReference>
<dbReference type="EMBL" id="VJMF01000042">
    <property type="protein sequence ID" value="TRL33426.1"/>
    <property type="molecule type" value="Genomic_DNA"/>
</dbReference>
<dbReference type="GO" id="GO:0032259">
    <property type="term" value="P:methylation"/>
    <property type="evidence" value="ECO:0007669"/>
    <property type="project" value="UniProtKB-KW"/>
</dbReference>
<evidence type="ECO:0000313" key="9">
    <source>
        <dbReference type="Proteomes" id="UP000316781"/>
    </source>
</evidence>
<evidence type="ECO:0000256" key="3">
    <source>
        <dbReference type="ARBA" id="ARBA00022691"/>
    </source>
</evidence>
<evidence type="ECO:0000259" key="7">
    <source>
        <dbReference type="Pfam" id="PF17827"/>
    </source>
</evidence>
<evidence type="ECO:0000256" key="2">
    <source>
        <dbReference type="ARBA" id="ARBA00022679"/>
    </source>
</evidence>
<dbReference type="InterPro" id="IPR007848">
    <property type="entry name" value="Small_mtfrase_dom"/>
</dbReference>
<name>A0A549SUW4_METSR</name>
<feature type="domain" description="Methyltransferase small" evidence="6">
    <location>
        <begin position="125"/>
        <end position="202"/>
    </location>
</feature>
<dbReference type="SUPFAM" id="SSF53335">
    <property type="entry name" value="S-adenosyl-L-methionine-dependent methyltransferases"/>
    <property type="match status" value="1"/>
</dbReference>
<sequence>MAALALEDATRAAALDAVAALLARCGVEDARRDARALLLAAGGFTAAELLLDPAAKLGAAACARLRDYAQRRAAREPVSRILGERGFWTQDLLVAPRVLDPRPDTETLIELSLELIGERRREPLRILDLGVGSGAILCALLAELPEAGAIGVDLSAAACAAAAVNLSRCGFARRASILRGRWADALAARFDLIVSNPPYIASGELDGLEPEVRLHDPRLALDGGADGLDCYREIAEQLPRLLAPSGAAVLEAGDGQARSLVALLAEKGLAPAGIRKDAGGRERAVAARRRD</sequence>
<comment type="caution">
    <text evidence="8">The sequence shown here is derived from an EMBL/GenBank/DDBJ whole genome shotgun (WGS) entry which is preliminary data.</text>
</comment>
<organism evidence="8 9">
    <name type="scientific">Methylosinus sporium</name>
    <dbReference type="NCBI Taxonomy" id="428"/>
    <lineage>
        <taxon>Bacteria</taxon>
        <taxon>Pseudomonadati</taxon>
        <taxon>Pseudomonadota</taxon>
        <taxon>Alphaproteobacteria</taxon>
        <taxon>Hyphomicrobiales</taxon>
        <taxon>Methylocystaceae</taxon>
        <taxon>Methylosinus</taxon>
    </lineage>
</organism>
<dbReference type="InterPro" id="IPR019874">
    <property type="entry name" value="RF_methyltr_PrmC"/>
</dbReference>
<dbReference type="InterPro" id="IPR040758">
    <property type="entry name" value="PrmC_N"/>
</dbReference>
<keyword evidence="3 5" id="KW-0949">S-adenosyl-L-methionine</keyword>
<evidence type="ECO:0000256" key="5">
    <source>
        <dbReference type="HAMAP-Rule" id="MF_02126"/>
    </source>
</evidence>
<protein>
    <recommendedName>
        <fullName evidence="5">Release factor glutamine methyltransferase</fullName>
        <shortName evidence="5">RF MTase</shortName>
        <ecNumber evidence="5">2.1.1.297</ecNumber>
    </recommendedName>
    <alternativeName>
        <fullName evidence="5">N5-glutamine methyltransferase PrmC</fullName>
    </alternativeName>
    <alternativeName>
        <fullName evidence="5">Protein-(glutamine-N5) MTase PrmC</fullName>
    </alternativeName>
    <alternativeName>
        <fullName evidence="5">Protein-glutamine N-methyltransferase PrmC</fullName>
    </alternativeName>
</protein>
<feature type="binding site" evidence="5">
    <location>
        <begin position="130"/>
        <end position="134"/>
    </location>
    <ligand>
        <name>S-adenosyl-L-methionine</name>
        <dbReference type="ChEBI" id="CHEBI:59789"/>
    </ligand>
</feature>
<feature type="binding site" evidence="5">
    <location>
        <position position="153"/>
    </location>
    <ligand>
        <name>S-adenosyl-L-methionine</name>
        <dbReference type="ChEBI" id="CHEBI:59789"/>
    </ligand>
</feature>
<comment type="function">
    <text evidence="5">Methylates the class 1 translation termination release factors RF1/PrfA and RF2/PrfB on the glutamine residue of the universally conserved GGQ motif.</text>
</comment>
<dbReference type="InterPro" id="IPR002052">
    <property type="entry name" value="DNA_methylase_N6_adenine_CS"/>
</dbReference>
<dbReference type="PANTHER" id="PTHR18895">
    <property type="entry name" value="HEMK METHYLTRANSFERASE"/>
    <property type="match status" value="1"/>
</dbReference>
<proteinExistence type="inferred from homology"/>
<dbReference type="AlphaFoldDB" id="A0A549SUW4"/>
<dbReference type="Pfam" id="PF17827">
    <property type="entry name" value="PrmC_N"/>
    <property type="match status" value="1"/>
</dbReference>
<dbReference type="CDD" id="cd02440">
    <property type="entry name" value="AdoMet_MTases"/>
    <property type="match status" value="1"/>
</dbReference>
<keyword evidence="2 5" id="KW-0808">Transferase</keyword>
<dbReference type="EC" id="2.1.1.297" evidence="5"/>
<dbReference type="GO" id="GO:0003676">
    <property type="term" value="F:nucleic acid binding"/>
    <property type="evidence" value="ECO:0007669"/>
    <property type="project" value="InterPro"/>
</dbReference>
<dbReference type="NCBIfam" id="TIGR03534">
    <property type="entry name" value="RF_mod_PrmC"/>
    <property type="match status" value="1"/>
</dbReference>
<evidence type="ECO:0000313" key="8">
    <source>
        <dbReference type="EMBL" id="TRL33426.1"/>
    </source>
</evidence>
<evidence type="ECO:0000256" key="1">
    <source>
        <dbReference type="ARBA" id="ARBA00022603"/>
    </source>
</evidence>
<dbReference type="Proteomes" id="UP000316781">
    <property type="component" value="Unassembled WGS sequence"/>
</dbReference>
<evidence type="ECO:0000256" key="4">
    <source>
        <dbReference type="ARBA" id="ARBA00048391"/>
    </source>
</evidence>
<evidence type="ECO:0000259" key="6">
    <source>
        <dbReference type="Pfam" id="PF05175"/>
    </source>
</evidence>
<keyword evidence="1 5" id="KW-0489">Methyltransferase</keyword>
<dbReference type="Gene3D" id="1.10.8.10">
    <property type="entry name" value="DNA helicase RuvA subunit, C-terminal domain"/>
    <property type="match status" value="1"/>
</dbReference>
<dbReference type="InterPro" id="IPR050320">
    <property type="entry name" value="N5-glutamine_MTase"/>
</dbReference>
<reference evidence="8 9" key="1">
    <citation type="submission" date="2019-07" db="EMBL/GenBank/DDBJ databases">
        <title>Ln-dependent methylotrophs.</title>
        <authorList>
            <person name="Tani A."/>
        </authorList>
    </citation>
    <scope>NUCLEOTIDE SEQUENCE [LARGE SCALE GENOMIC DNA]</scope>
    <source>
        <strain evidence="8 9">SM89A</strain>
    </source>
</reference>
<dbReference type="NCBIfam" id="TIGR00536">
    <property type="entry name" value="hemK_fam"/>
    <property type="match status" value="1"/>
</dbReference>
<dbReference type="InterPro" id="IPR004556">
    <property type="entry name" value="HemK-like"/>
</dbReference>
<accession>A0A549SUW4</accession>
<comment type="catalytic activity">
    <reaction evidence="4 5">
        <text>L-glutaminyl-[peptide chain release factor] + S-adenosyl-L-methionine = N(5)-methyl-L-glutaminyl-[peptide chain release factor] + S-adenosyl-L-homocysteine + H(+)</text>
        <dbReference type="Rhea" id="RHEA:42896"/>
        <dbReference type="Rhea" id="RHEA-COMP:10271"/>
        <dbReference type="Rhea" id="RHEA-COMP:10272"/>
        <dbReference type="ChEBI" id="CHEBI:15378"/>
        <dbReference type="ChEBI" id="CHEBI:30011"/>
        <dbReference type="ChEBI" id="CHEBI:57856"/>
        <dbReference type="ChEBI" id="CHEBI:59789"/>
        <dbReference type="ChEBI" id="CHEBI:61891"/>
        <dbReference type="EC" id="2.1.1.297"/>
    </reaction>
</comment>
<dbReference type="GO" id="GO:0102559">
    <property type="term" value="F:peptide chain release factor N(5)-glutamine methyltransferase activity"/>
    <property type="evidence" value="ECO:0007669"/>
    <property type="project" value="UniProtKB-EC"/>
</dbReference>
<dbReference type="PANTHER" id="PTHR18895:SF74">
    <property type="entry name" value="MTRF1L RELEASE FACTOR GLUTAMINE METHYLTRANSFERASE"/>
    <property type="match status" value="1"/>
</dbReference>
<feature type="binding site" evidence="5">
    <location>
        <position position="196"/>
    </location>
    <ligand>
        <name>S-adenosyl-L-methionine</name>
        <dbReference type="ChEBI" id="CHEBI:59789"/>
    </ligand>
</feature>
<gene>
    <name evidence="5 8" type="primary">prmC</name>
    <name evidence="8" type="ORF">FM996_11005</name>
</gene>
<feature type="binding site" evidence="5">
    <location>
        <begin position="196"/>
        <end position="199"/>
    </location>
    <ligand>
        <name>substrate</name>
    </ligand>
</feature>
<dbReference type="HAMAP" id="MF_02126">
    <property type="entry name" value="RF_methyltr_PrmC"/>
    <property type="match status" value="1"/>
</dbReference>